<evidence type="ECO:0000256" key="1">
    <source>
        <dbReference type="SAM" id="MobiDB-lite"/>
    </source>
</evidence>
<dbReference type="EMBL" id="CADCWE010000180">
    <property type="protein sequence ID" value="CAA9549552.1"/>
    <property type="molecule type" value="Genomic_DNA"/>
</dbReference>
<name>A0A6J4UJN0_9BACT</name>
<organism evidence="2">
    <name type="scientific">uncultured Thermomicrobiales bacterium</name>
    <dbReference type="NCBI Taxonomy" id="1645740"/>
    <lineage>
        <taxon>Bacteria</taxon>
        <taxon>Pseudomonadati</taxon>
        <taxon>Thermomicrobiota</taxon>
        <taxon>Thermomicrobia</taxon>
        <taxon>Thermomicrobiales</taxon>
        <taxon>environmental samples</taxon>
    </lineage>
</organism>
<feature type="compositionally biased region" description="Low complexity" evidence="1">
    <location>
        <begin position="1"/>
        <end position="55"/>
    </location>
</feature>
<feature type="region of interest" description="Disordered" evidence="1">
    <location>
        <begin position="1"/>
        <end position="93"/>
    </location>
</feature>
<feature type="non-terminal residue" evidence="2">
    <location>
        <position position="93"/>
    </location>
</feature>
<gene>
    <name evidence="2" type="ORF">AVDCRST_MAG73-2678</name>
</gene>
<feature type="non-terminal residue" evidence="2">
    <location>
        <position position="1"/>
    </location>
</feature>
<proteinExistence type="predicted"/>
<accession>A0A6J4UJN0</accession>
<protein>
    <submittedName>
        <fullName evidence="2">Uncharacterized protein</fullName>
    </submittedName>
</protein>
<sequence length="93" mass="9154">SGSSTSRSGSPTPRATTSPTPSASSSSSPTRRGWRSSGSRTSGTGCRPTRTRGAPSTCTRRCSAGACAPPSSSTPTFGSGGCRGGQRSAARQG</sequence>
<reference evidence="2" key="1">
    <citation type="submission" date="2020-02" db="EMBL/GenBank/DDBJ databases">
        <authorList>
            <person name="Meier V. D."/>
        </authorList>
    </citation>
    <scope>NUCLEOTIDE SEQUENCE</scope>
    <source>
        <strain evidence="2">AVDCRST_MAG73</strain>
    </source>
</reference>
<dbReference type="AlphaFoldDB" id="A0A6J4UJN0"/>
<evidence type="ECO:0000313" key="2">
    <source>
        <dbReference type="EMBL" id="CAA9549552.1"/>
    </source>
</evidence>